<dbReference type="EMBL" id="FMXN01000020">
    <property type="protein sequence ID" value="SDB53700.1"/>
    <property type="molecule type" value="Genomic_DNA"/>
</dbReference>
<protein>
    <submittedName>
        <fullName evidence="1">Uncharacterized protein</fullName>
    </submittedName>
</protein>
<proteinExistence type="predicted"/>
<dbReference type="InterPro" id="IPR049245">
    <property type="entry name" value="DUF6880"/>
</dbReference>
<gene>
    <name evidence="1" type="ORF">SAMN02927930_02111</name>
</gene>
<evidence type="ECO:0000313" key="2">
    <source>
        <dbReference type="Proteomes" id="UP000199626"/>
    </source>
</evidence>
<name>A0A1G6E8N8_9GAMM</name>
<dbReference type="AlphaFoldDB" id="A0A1G6E8N8"/>
<dbReference type="OrthoDB" id="7183688at2"/>
<organism evidence="1 2">
    <name type="scientific">Pseudidiomarina indica</name>
    <dbReference type="NCBI Taxonomy" id="1159017"/>
    <lineage>
        <taxon>Bacteria</taxon>
        <taxon>Pseudomonadati</taxon>
        <taxon>Pseudomonadota</taxon>
        <taxon>Gammaproteobacteria</taxon>
        <taxon>Alteromonadales</taxon>
        <taxon>Idiomarinaceae</taxon>
        <taxon>Pseudidiomarina</taxon>
    </lineage>
</organism>
<dbReference type="Pfam" id="PF21810">
    <property type="entry name" value="DUF6880"/>
    <property type="match status" value="1"/>
</dbReference>
<dbReference type="RefSeq" id="WP_092594002.1">
    <property type="nucleotide sequence ID" value="NZ_FMXN01000020.1"/>
</dbReference>
<reference evidence="2" key="1">
    <citation type="submission" date="2016-10" db="EMBL/GenBank/DDBJ databases">
        <authorList>
            <person name="Varghese N."/>
            <person name="Submissions S."/>
        </authorList>
    </citation>
    <scope>NUCLEOTIDE SEQUENCE [LARGE SCALE GENOMIC DNA]</scope>
    <source>
        <strain evidence="2">CGMCC 1.10824</strain>
    </source>
</reference>
<dbReference type="Proteomes" id="UP000199626">
    <property type="component" value="Unassembled WGS sequence"/>
</dbReference>
<sequence length="463" mass="52743">MNSKLKTLLDAATSEQLRALIEDIYEQSPLVDNLIQSHLIRHDRAEDSAGLSAYISQRIAALSRGRAFIDWHSVPQFSHELDTLIRDIKTLIDCDPHSAFNLIDKLLSIHDKIYERVDDSSGIIGESLREAVSVWLAAASACRQQNLLNKKWPETLKNLHVRRNNYAVWDELLANSTDLLTVTELTDLAEEFEAQLVAELQRTQNKTFDSGYLTYKTGLLGIAHALKSVELYTRAVTMVSPQPNPLQIADIIRFCLHHNRPKTALSWHQKAEWRPHDYEQERLLDDILVALGDSAKLREVRQQKYEREPSYVNLQRLIDVVPKQAAEELLQNAAEVAFATTSLTLSLAFLFELERYELAAKRIIADAEGLNAIFYSELVDYAKLLSKHQEPLAASLVYRALINSILADARSKAYTHAARYFRALVKIDQKIINYAPSMTHADYVSELKQKHGRKRAFWSRVDG</sequence>
<evidence type="ECO:0000313" key="1">
    <source>
        <dbReference type="EMBL" id="SDB53700.1"/>
    </source>
</evidence>
<accession>A0A1G6E8N8</accession>
<keyword evidence="2" id="KW-1185">Reference proteome</keyword>